<gene>
    <name evidence="1" type="ORF">JHL16_01055</name>
</gene>
<dbReference type="Proteomes" id="UP000616151">
    <property type="component" value="Unassembled WGS sequence"/>
</dbReference>
<keyword evidence="2" id="KW-1185">Reference proteome</keyword>
<evidence type="ECO:0000313" key="2">
    <source>
        <dbReference type="Proteomes" id="UP000616151"/>
    </source>
</evidence>
<comment type="caution">
    <text evidence="1">The sequence shown here is derived from an EMBL/GenBank/DDBJ whole genome shotgun (WGS) entry which is preliminary data.</text>
</comment>
<protein>
    <submittedName>
        <fullName evidence="1">ABC transporter substrate-binding protein</fullName>
    </submittedName>
</protein>
<accession>A0ACC5QX21</accession>
<name>A0ACC5QX21_9HYPH</name>
<dbReference type="EMBL" id="JAENHL010000003">
    <property type="protein sequence ID" value="MBK1864928.1"/>
    <property type="molecule type" value="Genomic_DNA"/>
</dbReference>
<proteinExistence type="predicted"/>
<reference evidence="1" key="1">
    <citation type="submission" date="2021-01" db="EMBL/GenBank/DDBJ databases">
        <authorList>
            <person name="Sun Q."/>
        </authorList>
    </citation>
    <scope>NUCLEOTIDE SEQUENCE</scope>
    <source>
        <strain evidence="1">YIM B02566</strain>
    </source>
</reference>
<organism evidence="1 2">
    <name type="scientific">Taklimakanibacter albus</name>
    <dbReference type="NCBI Taxonomy" id="2800327"/>
    <lineage>
        <taxon>Bacteria</taxon>
        <taxon>Pseudomonadati</taxon>
        <taxon>Pseudomonadota</taxon>
        <taxon>Alphaproteobacteria</taxon>
        <taxon>Hyphomicrobiales</taxon>
        <taxon>Aestuariivirgaceae</taxon>
        <taxon>Taklimakanibacter</taxon>
    </lineage>
</organism>
<sequence>MKLRLFSAACLLAVLSVPSLADDVTVVSWGGAYQDSVRKAFFEPFMKEAGDKVVEEEFNGEIAKVRAMVESGNVTWDVVENDSMTTLAACAEGIVEKIDWDKLGLKRDDFISADASECVVPSILYSTVLAYDTSKVKEAPTSIAAFYDLEKYPGKRGLQKSPFINLEWALIADGVDVKDVYNVLSTPEGVDRAFAKLDTIKKDVVWWEAGAQPPQLLADGQVVLTSAWNGRIYKAVHEDKKPFAVLWDHQALDWQGWNVVKGSKHRDTAYKFIAFAGRADRQADQTNYISYGPGNKNAIANTNPKITPDLPTNPDNMKTGFIVNAKFWGDNLDALRERFNVWVAQ</sequence>
<evidence type="ECO:0000313" key="1">
    <source>
        <dbReference type="EMBL" id="MBK1864928.1"/>
    </source>
</evidence>